<dbReference type="PROSITE" id="PS51677">
    <property type="entry name" value="NODB"/>
    <property type="match status" value="1"/>
</dbReference>
<organism evidence="5 6">
    <name type="scientific">Gottfriedia solisilvae</name>
    <dbReference type="NCBI Taxonomy" id="1516104"/>
    <lineage>
        <taxon>Bacteria</taxon>
        <taxon>Bacillati</taxon>
        <taxon>Bacillota</taxon>
        <taxon>Bacilli</taxon>
        <taxon>Bacillales</taxon>
        <taxon>Bacillaceae</taxon>
        <taxon>Gottfriedia</taxon>
    </lineage>
</organism>
<dbReference type="InterPro" id="IPR050248">
    <property type="entry name" value="Polysacc_deacetylase_ArnD"/>
</dbReference>
<dbReference type="Pfam" id="PF01522">
    <property type="entry name" value="Polysacc_deac_1"/>
    <property type="match status" value="1"/>
</dbReference>
<dbReference type="AlphaFoldDB" id="A0A8J3APM4"/>
<feature type="transmembrane region" description="Helical" evidence="3">
    <location>
        <begin position="134"/>
        <end position="156"/>
    </location>
</feature>
<dbReference type="EMBL" id="BMHB01000003">
    <property type="protein sequence ID" value="GGI17605.1"/>
    <property type="molecule type" value="Genomic_DNA"/>
</dbReference>
<gene>
    <name evidence="5" type="ORF">GCM10007380_38780</name>
</gene>
<accession>A0A8J3APM4</accession>
<dbReference type="GO" id="GO:0005975">
    <property type="term" value="P:carbohydrate metabolic process"/>
    <property type="evidence" value="ECO:0007669"/>
    <property type="project" value="InterPro"/>
</dbReference>
<evidence type="ECO:0000259" key="4">
    <source>
        <dbReference type="PROSITE" id="PS51677"/>
    </source>
</evidence>
<keyword evidence="2" id="KW-0378">Hydrolase</keyword>
<keyword evidence="6" id="KW-1185">Reference proteome</keyword>
<evidence type="ECO:0000256" key="3">
    <source>
        <dbReference type="SAM" id="Phobius"/>
    </source>
</evidence>
<dbReference type="SUPFAM" id="SSF88713">
    <property type="entry name" value="Glycoside hydrolase/deacetylase"/>
    <property type="match status" value="1"/>
</dbReference>
<dbReference type="GO" id="GO:0046872">
    <property type="term" value="F:metal ion binding"/>
    <property type="evidence" value="ECO:0007669"/>
    <property type="project" value="UniProtKB-KW"/>
</dbReference>
<evidence type="ECO:0000256" key="1">
    <source>
        <dbReference type="ARBA" id="ARBA00022723"/>
    </source>
</evidence>
<proteinExistence type="predicted"/>
<protein>
    <recommendedName>
        <fullName evidence="4">NodB homology domain-containing protein</fullName>
    </recommendedName>
</protein>
<evidence type="ECO:0000313" key="5">
    <source>
        <dbReference type="EMBL" id="GGI17605.1"/>
    </source>
</evidence>
<keyword evidence="3" id="KW-1133">Transmembrane helix</keyword>
<dbReference type="GO" id="GO:0016020">
    <property type="term" value="C:membrane"/>
    <property type="evidence" value="ECO:0007669"/>
    <property type="project" value="TreeGrafter"/>
</dbReference>
<keyword evidence="1" id="KW-0479">Metal-binding</keyword>
<dbReference type="PANTHER" id="PTHR10587:SF133">
    <property type="entry name" value="CHITIN DEACETYLASE 1-RELATED"/>
    <property type="match status" value="1"/>
</dbReference>
<keyword evidence="3" id="KW-0472">Membrane</keyword>
<dbReference type="GO" id="GO:0016810">
    <property type="term" value="F:hydrolase activity, acting on carbon-nitrogen (but not peptide) bonds"/>
    <property type="evidence" value="ECO:0007669"/>
    <property type="project" value="InterPro"/>
</dbReference>
<evidence type="ECO:0000313" key="6">
    <source>
        <dbReference type="Proteomes" id="UP000626244"/>
    </source>
</evidence>
<comment type="caution">
    <text evidence="5">The sequence shown here is derived from an EMBL/GenBank/DDBJ whole genome shotgun (WGS) entry which is preliminary data.</text>
</comment>
<dbReference type="RefSeq" id="WP_088001914.1">
    <property type="nucleotide sequence ID" value="NZ_BMHB01000003.1"/>
</dbReference>
<name>A0A8J3APM4_9BACI</name>
<reference evidence="6" key="1">
    <citation type="journal article" date="2019" name="Int. J. Syst. Evol. Microbiol.">
        <title>The Global Catalogue of Microorganisms (GCM) 10K type strain sequencing project: providing services to taxonomists for standard genome sequencing and annotation.</title>
        <authorList>
            <consortium name="The Broad Institute Genomics Platform"/>
            <consortium name="The Broad Institute Genome Sequencing Center for Infectious Disease"/>
            <person name="Wu L."/>
            <person name="Ma J."/>
        </authorList>
    </citation>
    <scope>NUCLEOTIDE SEQUENCE [LARGE SCALE GENOMIC DNA]</scope>
    <source>
        <strain evidence="6">CGMCC 1.14993</strain>
    </source>
</reference>
<dbReference type="Gene3D" id="3.20.20.370">
    <property type="entry name" value="Glycoside hydrolase/deacetylase"/>
    <property type="match status" value="1"/>
</dbReference>
<dbReference type="InterPro" id="IPR002509">
    <property type="entry name" value="NODB_dom"/>
</dbReference>
<evidence type="ECO:0000256" key="2">
    <source>
        <dbReference type="ARBA" id="ARBA00022801"/>
    </source>
</evidence>
<keyword evidence="3" id="KW-0812">Transmembrane</keyword>
<dbReference type="PANTHER" id="PTHR10587">
    <property type="entry name" value="GLYCOSYL TRANSFERASE-RELATED"/>
    <property type="match status" value="1"/>
</dbReference>
<dbReference type="OrthoDB" id="9812065at2"/>
<dbReference type="Proteomes" id="UP000626244">
    <property type="component" value="Unassembled WGS sequence"/>
</dbReference>
<dbReference type="CDD" id="cd10917">
    <property type="entry name" value="CE4_NodB_like_6s_7s"/>
    <property type="match status" value="1"/>
</dbReference>
<dbReference type="InterPro" id="IPR011330">
    <property type="entry name" value="Glyco_hydro/deAcase_b/a-brl"/>
</dbReference>
<feature type="domain" description="NodB homology" evidence="4">
    <location>
        <begin position="222"/>
        <end position="397"/>
    </location>
</feature>
<sequence length="400" mass="45958">MSIYQGKLIELLSIKRTIDKSFLHIRLVFNEEVELLWEIDNDTANLLDSIIGENYKYRLSLHSSFDQNTRLFSSYMTRTYMDKSEKINFICSEEYHNKLHEIKNIVDLESILELPYMSSNQTKKVEETSPRNHYAMVGWIAVAMLSLISTILIGYISHSCINKTLFCEQTPVKAESVVKADELKIKEEEIQKINKPKKPVIAKPTIPSITLNNVVTYSIPKGSVALTFDDGPSKYSSKIINLLKKNQAGGTFFYIGQNVKQYPDQVKYAHSNGFSIGSHSMNHQDFTTLTYKKQENDILQSSKLIKNITHQNVTLFRPPYGAKNKYTTDIMQKYDYKMVLWNKDTEDWKNRDANSILKYVKSNSDSGCIILLHESEASVEALPKIIEHLQSKDLKIVSLK</sequence>